<keyword evidence="10" id="KW-0786">Thiamine pyrophosphate</keyword>
<evidence type="ECO:0000256" key="8">
    <source>
        <dbReference type="ARBA" id="ARBA00022837"/>
    </source>
</evidence>
<evidence type="ECO:0000259" key="12">
    <source>
        <dbReference type="SMART" id="SM00861"/>
    </source>
</evidence>
<dbReference type="Proteomes" id="UP000711488">
    <property type="component" value="Unassembled WGS sequence"/>
</dbReference>
<dbReference type="InterPro" id="IPR005475">
    <property type="entry name" value="Transketolase-like_Pyr-bd"/>
</dbReference>
<dbReference type="GO" id="GO:0046872">
    <property type="term" value="F:metal ion binding"/>
    <property type="evidence" value="ECO:0007669"/>
    <property type="project" value="UniProtKB-KW"/>
</dbReference>
<feature type="transmembrane region" description="Helical" evidence="11">
    <location>
        <begin position="96"/>
        <end position="115"/>
    </location>
</feature>
<dbReference type="InterPro" id="IPR033248">
    <property type="entry name" value="Transketolase_C"/>
</dbReference>
<keyword evidence="7" id="KW-0479">Metal-binding</keyword>
<dbReference type="PROSITE" id="PS00802">
    <property type="entry name" value="TRANSKETOLASE_2"/>
    <property type="match status" value="1"/>
</dbReference>
<keyword evidence="8" id="KW-0106">Calcium</keyword>
<feature type="transmembrane region" description="Helical" evidence="11">
    <location>
        <begin position="36"/>
        <end position="58"/>
    </location>
</feature>
<protein>
    <recommendedName>
        <fullName evidence="5">transketolase</fullName>
        <ecNumber evidence="5">2.2.1.1</ecNumber>
    </recommendedName>
</protein>
<comment type="caution">
    <text evidence="13">The sequence shown here is derived from an EMBL/GenBank/DDBJ whole genome shotgun (WGS) entry which is preliminary data.</text>
</comment>
<dbReference type="CDD" id="cd07033">
    <property type="entry name" value="TPP_PYR_DXS_TK_like"/>
    <property type="match status" value="1"/>
</dbReference>
<evidence type="ECO:0000256" key="1">
    <source>
        <dbReference type="ARBA" id="ARBA00001913"/>
    </source>
</evidence>
<dbReference type="EC" id="2.2.1.1" evidence="5"/>
<dbReference type="SMART" id="SM00861">
    <property type="entry name" value="Transket_pyr"/>
    <property type="match status" value="1"/>
</dbReference>
<dbReference type="GO" id="GO:0004802">
    <property type="term" value="F:transketolase activity"/>
    <property type="evidence" value="ECO:0007669"/>
    <property type="project" value="UniProtKB-EC"/>
</dbReference>
<dbReference type="SUPFAM" id="SSF52922">
    <property type="entry name" value="TK C-terminal domain-like"/>
    <property type="match status" value="1"/>
</dbReference>
<dbReference type="OrthoDB" id="10267175at2759"/>
<evidence type="ECO:0000256" key="3">
    <source>
        <dbReference type="ARBA" id="ARBA00007131"/>
    </source>
</evidence>
<dbReference type="Gene3D" id="3.40.50.920">
    <property type="match status" value="1"/>
</dbReference>
<accession>A0A6A0H6D4</accession>
<dbReference type="InterPro" id="IPR020826">
    <property type="entry name" value="Transketolase_BS"/>
</dbReference>
<dbReference type="Gene3D" id="3.40.50.970">
    <property type="match status" value="1"/>
</dbReference>
<evidence type="ECO:0000256" key="2">
    <source>
        <dbReference type="ARBA" id="ARBA00001964"/>
    </source>
</evidence>
<keyword evidence="9" id="KW-0460">Magnesium</keyword>
<evidence type="ECO:0000256" key="5">
    <source>
        <dbReference type="ARBA" id="ARBA00013152"/>
    </source>
</evidence>
<comment type="similarity">
    <text evidence="3">Belongs to the transketolase family.</text>
</comment>
<dbReference type="InterPro" id="IPR029061">
    <property type="entry name" value="THDP-binding"/>
</dbReference>
<dbReference type="EMBL" id="JQDR03006587">
    <property type="protein sequence ID" value="KAA0199998.1"/>
    <property type="molecule type" value="Genomic_DNA"/>
</dbReference>
<dbReference type="InterPro" id="IPR009014">
    <property type="entry name" value="Transketo_C/PFOR_II"/>
</dbReference>
<gene>
    <name evidence="13" type="ORF">HAZT_HAZT001373</name>
</gene>
<reference evidence="13" key="3">
    <citation type="submission" date="2019-06" db="EMBL/GenBank/DDBJ databases">
        <authorList>
            <person name="Poynton C."/>
            <person name="Hasenbein S."/>
            <person name="Benoit J.B."/>
            <person name="Sepulveda M.S."/>
            <person name="Poelchau M.F."/>
            <person name="Murali S.C."/>
            <person name="Chen S."/>
            <person name="Glastad K.M."/>
            <person name="Werren J.H."/>
            <person name="Vineis J.H."/>
            <person name="Bowen J.L."/>
            <person name="Friedrich M."/>
            <person name="Jones J."/>
            <person name="Robertson H.M."/>
            <person name="Feyereisen R."/>
            <person name="Mechler-Hickson A."/>
            <person name="Mathers N."/>
            <person name="Lee C.E."/>
            <person name="Colbourne J.K."/>
            <person name="Biales A."/>
            <person name="Johnston J.S."/>
            <person name="Wellborn G.A."/>
            <person name="Rosendale A.J."/>
            <person name="Cridge A.G."/>
            <person name="Munoz-Torres M.C."/>
            <person name="Bain P.A."/>
            <person name="Manny A.R."/>
            <person name="Major K.M."/>
            <person name="Lambert F.N."/>
            <person name="Vulpe C.D."/>
            <person name="Tuck P."/>
            <person name="Blalock B.J."/>
            <person name="Lin Y.-Y."/>
            <person name="Smith M.E."/>
            <person name="Ochoa-Acuna H."/>
            <person name="Chen M.-J.M."/>
            <person name="Childers C.P."/>
            <person name="Qu J."/>
            <person name="Dugan S."/>
            <person name="Lee S.L."/>
            <person name="Chao H."/>
            <person name="Dinh H."/>
            <person name="Han Y."/>
            <person name="Doddapaneni H."/>
            <person name="Worley K.C."/>
            <person name="Muzny D.M."/>
            <person name="Gibbs R.A."/>
            <person name="Richards S."/>
        </authorList>
    </citation>
    <scope>NUCLEOTIDE SEQUENCE</scope>
    <source>
        <strain evidence="13">HAZT.00-mixed</strain>
        <tissue evidence="13">Whole organism</tissue>
    </source>
</reference>
<dbReference type="Pfam" id="PF02779">
    <property type="entry name" value="Transket_pyr"/>
    <property type="match status" value="1"/>
</dbReference>
<evidence type="ECO:0000256" key="4">
    <source>
        <dbReference type="ARBA" id="ARBA00011738"/>
    </source>
</evidence>
<dbReference type="SUPFAM" id="SSF52518">
    <property type="entry name" value="Thiamin diphosphate-binding fold (THDP-binding)"/>
    <property type="match status" value="1"/>
</dbReference>
<dbReference type="PANTHER" id="PTHR43195">
    <property type="entry name" value="TRANSKETOLASE"/>
    <property type="match status" value="1"/>
</dbReference>
<evidence type="ECO:0000313" key="13">
    <source>
        <dbReference type="EMBL" id="KAA0199998.1"/>
    </source>
</evidence>
<name>A0A6A0H6D4_HYAAZ</name>
<evidence type="ECO:0000256" key="10">
    <source>
        <dbReference type="ARBA" id="ARBA00023052"/>
    </source>
</evidence>
<feature type="transmembrane region" description="Helical" evidence="11">
    <location>
        <begin position="70"/>
        <end position="90"/>
    </location>
</feature>
<organism evidence="13">
    <name type="scientific">Hyalella azteca</name>
    <name type="common">Amphipod</name>
    <dbReference type="NCBI Taxonomy" id="294128"/>
    <lineage>
        <taxon>Eukaryota</taxon>
        <taxon>Metazoa</taxon>
        <taxon>Ecdysozoa</taxon>
        <taxon>Arthropoda</taxon>
        <taxon>Crustacea</taxon>
        <taxon>Multicrustacea</taxon>
        <taxon>Malacostraca</taxon>
        <taxon>Eumalacostraca</taxon>
        <taxon>Peracarida</taxon>
        <taxon>Amphipoda</taxon>
        <taxon>Senticaudata</taxon>
        <taxon>Talitrida</taxon>
        <taxon>Talitroidea</taxon>
        <taxon>Hyalellidae</taxon>
        <taxon>Hyalella</taxon>
    </lineage>
</organism>
<keyword evidence="6" id="KW-0808">Transferase</keyword>
<dbReference type="Pfam" id="PF02780">
    <property type="entry name" value="Transketolase_C"/>
    <property type="match status" value="1"/>
</dbReference>
<dbReference type="InterPro" id="IPR051424">
    <property type="entry name" value="Transketolase-like"/>
</dbReference>
<dbReference type="FunFam" id="3.40.50.970:FF:000129">
    <property type="entry name" value="Transketolase"/>
    <property type="match status" value="1"/>
</dbReference>
<evidence type="ECO:0000256" key="6">
    <source>
        <dbReference type="ARBA" id="ARBA00022679"/>
    </source>
</evidence>
<comment type="subunit">
    <text evidence="4">Homodimer.</text>
</comment>
<comment type="cofactor">
    <cofactor evidence="1">
        <name>Ca(2+)</name>
        <dbReference type="ChEBI" id="CHEBI:29108"/>
    </cofactor>
</comment>
<comment type="cofactor">
    <cofactor evidence="2">
        <name>thiamine diphosphate</name>
        <dbReference type="ChEBI" id="CHEBI:58937"/>
    </cofactor>
</comment>
<reference evidence="13" key="2">
    <citation type="journal article" date="2018" name="Environ. Sci. Technol.">
        <title>The Toxicogenome of Hyalella azteca: A Model for Sediment Ecotoxicology and Evolutionary Toxicology.</title>
        <authorList>
            <person name="Poynton H.C."/>
            <person name="Hasenbein S."/>
            <person name="Benoit J.B."/>
            <person name="Sepulveda M.S."/>
            <person name="Poelchau M.F."/>
            <person name="Hughes D.S.T."/>
            <person name="Murali S.C."/>
            <person name="Chen S."/>
            <person name="Glastad K.M."/>
            <person name="Goodisman M.A.D."/>
            <person name="Werren J.H."/>
            <person name="Vineis J.H."/>
            <person name="Bowen J.L."/>
            <person name="Friedrich M."/>
            <person name="Jones J."/>
            <person name="Robertson H.M."/>
            <person name="Feyereisen R."/>
            <person name="Mechler-Hickson A."/>
            <person name="Mathers N."/>
            <person name="Lee C.E."/>
            <person name="Colbourne J.K."/>
            <person name="Biales A."/>
            <person name="Johnston J.S."/>
            <person name="Wellborn G.A."/>
            <person name="Rosendale A.J."/>
            <person name="Cridge A.G."/>
            <person name="Munoz-Torres M.C."/>
            <person name="Bain P.A."/>
            <person name="Manny A.R."/>
            <person name="Major K.M."/>
            <person name="Lambert F.N."/>
            <person name="Vulpe C.D."/>
            <person name="Tuck P."/>
            <person name="Blalock B.J."/>
            <person name="Lin Y.Y."/>
            <person name="Smith M.E."/>
            <person name="Ochoa-Acuna H."/>
            <person name="Chen M.M."/>
            <person name="Childers C.P."/>
            <person name="Qu J."/>
            <person name="Dugan S."/>
            <person name="Lee S.L."/>
            <person name="Chao H."/>
            <person name="Dinh H."/>
            <person name="Han Y."/>
            <person name="Doddapaneni H."/>
            <person name="Worley K.C."/>
            <person name="Muzny D.M."/>
            <person name="Gibbs R.A."/>
            <person name="Richards S."/>
        </authorList>
    </citation>
    <scope>NUCLEOTIDE SEQUENCE</scope>
    <source>
        <strain evidence="13">HAZT.00-mixed</strain>
        <tissue evidence="13">Whole organism</tissue>
    </source>
</reference>
<keyword evidence="11" id="KW-1133">Transmembrane helix</keyword>
<keyword evidence="11" id="KW-0472">Membrane</keyword>
<evidence type="ECO:0000256" key="7">
    <source>
        <dbReference type="ARBA" id="ARBA00022723"/>
    </source>
</evidence>
<keyword evidence="11" id="KW-0812">Transmembrane</keyword>
<feature type="domain" description="Transketolase-like pyrimidine-binding" evidence="12">
    <location>
        <begin position="37"/>
        <end position="193"/>
    </location>
</feature>
<reference evidence="13" key="1">
    <citation type="submission" date="2014-08" db="EMBL/GenBank/DDBJ databases">
        <authorList>
            <person name="Murali S."/>
            <person name="Richards S."/>
            <person name="Bandaranaike D."/>
            <person name="Bellair M."/>
            <person name="Blankenburg K."/>
            <person name="Chao H."/>
            <person name="Dinh H."/>
            <person name="Doddapaneni H."/>
            <person name="Dugan-Rocha S."/>
            <person name="Elkadiri S."/>
            <person name="Gnanaolivu R."/>
            <person name="Hughes D."/>
            <person name="Lee S."/>
            <person name="Li M."/>
            <person name="Ming W."/>
            <person name="Munidasa M."/>
            <person name="Muniz J."/>
            <person name="Nguyen L."/>
            <person name="Osuji N."/>
            <person name="Pu L.-L."/>
            <person name="Puazo M."/>
            <person name="Skinner E."/>
            <person name="Qu C."/>
            <person name="Quiroz J."/>
            <person name="Raj R."/>
            <person name="Weissenberger G."/>
            <person name="Xin Y."/>
            <person name="Zou X."/>
            <person name="Han Y."/>
            <person name="Worley K."/>
            <person name="Muzny D."/>
            <person name="Gibbs R."/>
        </authorList>
    </citation>
    <scope>NUCLEOTIDE SEQUENCE</scope>
    <source>
        <strain evidence="13">HAZT.00-mixed</strain>
        <tissue evidence="13">Whole organism</tissue>
    </source>
</reference>
<proteinExistence type="inferred from homology"/>
<dbReference type="AlphaFoldDB" id="A0A6A0H6D4"/>
<evidence type="ECO:0000256" key="11">
    <source>
        <dbReference type="SAM" id="Phobius"/>
    </source>
</evidence>
<evidence type="ECO:0000256" key="9">
    <source>
        <dbReference type="ARBA" id="ARBA00022842"/>
    </source>
</evidence>
<sequence>MTVIIVSEGEFPERLLLHQLLDAGVLGGCPTCHQEWANWTVGSGGVLCVLVAILLTLAIRKKAYCSLIRAFVGITILVAVGYIVTASILVSENAGWSIFLYCISVWLFIMTGIVAKYGQLMTNINCVGSHAGISIGEDGPSQMALEDIAMFRAIPTATVFYPSDAVSTERAIELAANTKGICFVRTSRPATSVVYPNDKKFAVGKANIILQSADDVALVIGAGITLEEARKAAEILAQKGSPVRIMDPFTIKPLDEDAVREHAKQCGGGLGDAVKSAVSGERDIVVKHLAVRAVPRSGKCDELLEMFGINAASIVQAVEEVMLV</sequence>
<dbReference type="PANTHER" id="PTHR43195:SF1">
    <property type="entry name" value="FI06132P-RELATED"/>
    <property type="match status" value="1"/>
</dbReference>
<dbReference type="GO" id="GO:0030976">
    <property type="term" value="F:thiamine pyrophosphate binding"/>
    <property type="evidence" value="ECO:0007669"/>
    <property type="project" value="TreeGrafter"/>
</dbReference>